<feature type="region of interest" description="Disordered" evidence="3">
    <location>
        <begin position="1309"/>
        <end position="1330"/>
    </location>
</feature>
<feature type="compositionally biased region" description="Polar residues" evidence="3">
    <location>
        <begin position="57"/>
        <end position="70"/>
    </location>
</feature>
<feature type="compositionally biased region" description="Low complexity" evidence="3">
    <location>
        <begin position="1062"/>
        <end position="1075"/>
    </location>
</feature>
<proteinExistence type="predicted"/>
<feature type="compositionally biased region" description="Polar residues" evidence="3">
    <location>
        <begin position="909"/>
        <end position="922"/>
    </location>
</feature>
<dbReference type="GO" id="GO:0005525">
    <property type="term" value="F:GTP binding"/>
    <property type="evidence" value="ECO:0007669"/>
    <property type="project" value="TreeGrafter"/>
</dbReference>
<dbReference type="PANTHER" id="PTHR36100:SF1">
    <property type="entry name" value="BUD SITE SELECTION PROTEIN 4"/>
    <property type="match status" value="1"/>
</dbReference>
<sequence>MPSEAVQPLRINKNNPSSSPTKMSSSNHRPLSEISPMERRRNSPSYNQATKREPSPFDSSPWNTSTNSAGSPRAFWQGRDPTSPSRFIPSSENAYDPEITASPQRRSSIEKLKKASRVKNSSMFAREQKNEYDPASPQLQLERPLATGRPLTVQVQGNAFNGEGLEGMRKNNPEFRGHRRGQSQSKIPLLNSSSPAKSEQSSPSRGSISSTGRTSNASKFDADNSTFSEGDSEVRTSTPRPLRRQAKSVTFDNGPPQVNEYEMVTPDPSSVASGSREGSYEDSDYDSEEYNEHHGGREDSFDESLEDTAKTPVVLPEDWRYMSPENANNGLVQTFEDPFDGPNGSPSPSAKASVVRLTSFRSESATSDTDRPLPPIPGMQQSRAPRLSATAERASSNPRSLPSPPGPATVSKAEILNMKDRSSLSLEDRFRLMGMQDSNAESPPNEVRAARAARLQKAHVRDHGMGIQVHEDETAEPEKGEIEVPHISRESILRKMRADDDDDDEKDNLYDGSGYGDFDLATLDPDVPIPSREASSNFDENPHENAQTEMRIKQEDEESEVDVYSIPDLYSPERSPSRMDLHDREGSVIRRGSDGSDHVKKGVNSNSTTEDEGPPTPKADEFNISKARSPLLERAKENGGDSGRSSLPEFDSLLDDGDFKMGLQSYMSQEDTAPSERPAPPNPIDAMPKLEAVHDFLQRPSTPLSDLKNSTSSASDEEIAEEPAPGSPGSVIHNPSTIEPEEHESPFIPEQSSTIKAPGSQLKARPSLTHADAGAMAAQRRRVSGEDMPQVPPVPAKSPRRRSSIGIAQAESQVDAEDEEEPFRKSSLEKITIDGISFGREELGGLSLELTQEFDRVIEAQKKGYLMRQNTKVVVARARDFSDEKVPASPEMKHEAPVRGTRSAGPSPRKSSAGNKFLTTEPWNGKVRRKSIRTASGSRKTVPATGPVPPLPGQESSVSGPLAEETASRDSYEEADYDEGAERGRLFVKVIGVKDLDLPLPKTERTNFQLTLDNGLHCVTTSWLELNRAAPIGQEFELVVLNDLEFQLTLQTKLTPPPQPAKPKSGPSASASSPTKKTHTAKKSSFSQLLMSPKKRKEAEARRQAEERERAAQEQKEREAAAKRASAASSMAPKTAQTAWDMLHDLVAPDGSFARSYISLKSFEESCYGRPLSVDVPAYNEWAAESDPMVIESMRSKRGHRGGEAVRRPPYQVGKLQLQLLYVPKPKGATDDDMPRSLNGAVREMERVREAAGKKWEGCLSQQGGDCPYWRRRFFRLQGTKLTAYHESTHQPRATINLAKAVKLIDDRSSLLQPDTSSPTKTGKSRRKSAFAEEEEGYMFVEEGFRIRFANGETIDFYADNNDQKAGWMKALADVVGKSDTSSSKGWTDMVLRKEAKTMMGSRKPVPKAKGETVEERPSSAPKMEDTMHRKTGLLDVEEEDEGDRPMPIDKSPRHAAHMRSAMGQAQRRQKTRSMIF</sequence>
<feature type="compositionally biased region" description="Polar residues" evidence="3">
    <location>
        <begin position="1310"/>
        <end position="1322"/>
    </location>
</feature>
<dbReference type="InterPro" id="IPR001849">
    <property type="entry name" value="PH_domain"/>
</dbReference>
<accession>A0A9P4IJM7</accession>
<gene>
    <name evidence="5" type="ORF">NA57DRAFT_64998</name>
</gene>
<feature type="compositionally biased region" description="Basic and acidic residues" evidence="3">
    <location>
        <begin position="459"/>
        <end position="498"/>
    </location>
</feature>
<dbReference type="PANTHER" id="PTHR36100">
    <property type="entry name" value="BUD SITE SELECTION PROTEIN 4"/>
    <property type="match status" value="1"/>
</dbReference>
<feature type="compositionally biased region" description="Basic and acidic residues" evidence="3">
    <location>
        <begin position="166"/>
        <end position="176"/>
    </location>
</feature>
<feature type="compositionally biased region" description="Polar residues" evidence="3">
    <location>
        <begin position="80"/>
        <end position="93"/>
    </location>
</feature>
<keyword evidence="2" id="KW-0131">Cell cycle</keyword>
<feature type="compositionally biased region" description="Basic and acidic residues" evidence="3">
    <location>
        <begin position="575"/>
        <end position="600"/>
    </location>
</feature>
<dbReference type="PROSITE" id="PS50003">
    <property type="entry name" value="PH_DOMAIN"/>
    <property type="match status" value="1"/>
</dbReference>
<evidence type="ECO:0000256" key="3">
    <source>
        <dbReference type="SAM" id="MobiDB-lite"/>
    </source>
</evidence>
<feature type="compositionally biased region" description="Basic residues" evidence="3">
    <location>
        <begin position="1468"/>
        <end position="1477"/>
    </location>
</feature>
<feature type="compositionally biased region" description="Polar residues" evidence="3">
    <location>
        <begin position="699"/>
        <end position="714"/>
    </location>
</feature>
<dbReference type="Proteomes" id="UP000799772">
    <property type="component" value="Unassembled WGS sequence"/>
</dbReference>
<dbReference type="SUPFAM" id="SSF50729">
    <property type="entry name" value="PH domain-like"/>
    <property type="match status" value="1"/>
</dbReference>
<feature type="compositionally biased region" description="Basic and acidic residues" evidence="3">
    <location>
        <begin position="1444"/>
        <end position="1453"/>
    </location>
</feature>
<feature type="region of interest" description="Disordered" evidence="3">
    <location>
        <begin position="1399"/>
        <end position="1477"/>
    </location>
</feature>
<protein>
    <submittedName>
        <fullName evidence="5">DUF1709-domain-containing protein</fullName>
    </submittedName>
</protein>
<dbReference type="OrthoDB" id="2123378at2759"/>
<dbReference type="GO" id="GO:0051301">
    <property type="term" value="P:cell division"/>
    <property type="evidence" value="ECO:0007669"/>
    <property type="project" value="UniProtKB-KW"/>
</dbReference>
<keyword evidence="1" id="KW-0132">Cell division</keyword>
<feature type="compositionally biased region" description="Basic and acidic residues" evidence="3">
    <location>
        <begin position="1409"/>
        <end position="1429"/>
    </location>
</feature>
<keyword evidence="6" id="KW-1185">Reference proteome</keyword>
<feature type="compositionally biased region" description="Acidic residues" evidence="3">
    <location>
        <begin position="280"/>
        <end position="289"/>
    </location>
</feature>
<feature type="compositionally biased region" description="Basic and acidic residues" evidence="3">
    <location>
        <begin position="290"/>
        <end position="299"/>
    </location>
</feature>
<dbReference type="SMART" id="SM00233">
    <property type="entry name" value="PH"/>
    <property type="match status" value="1"/>
</dbReference>
<feature type="region of interest" description="Disordered" evidence="3">
    <location>
        <begin position="1"/>
        <end position="422"/>
    </location>
</feature>
<evidence type="ECO:0000313" key="6">
    <source>
        <dbReference type="Proteomes" id="UP000799772"/>
    </source>
</evidence>
<evidence type="ECO:0000256" key="2">
    <source>
        <dbReference type="ARBA" id="ARBA00023306"/>
    </source>
</evidence>
<reference evidence="5" key="1">
    <citation type="journal article" date="2020" name="Stud. Mycol.">
        <title>101 Dothideomycetes genomes: a test case for predicting lifestyles and emergence of pathogens.</title>
        <authorList>
            <person name="Haridas S."/>
            <person name="Albert R."/>
            <person name="Binder M."/>
            <person name="Bloem J."/>
            <person name="Labutti K."/>
            <person name="Salamov A."/>
            <person name="Andreopoulos B."/>
            <person name="Baker S."/>
            <person name="Barry K."/>
            <person name="Bills G."/>
            <person name="Bluhm B."/>
            <person name="Cannon C."/>
            <person name="Castanera R."/>
            <person name="Culley D."/>
            <person name="Daum C."/>
            <person name="Ezra D."/>
            <person name="Gonzalez J."/>
            <person name="Henrissat B."/>
            <person name="Kuo A."/>
            <person name="Liang C."/>
            <person name="Lipzen A."/>
            <person name="Lutzoni F."/>
            <person name="Magnuson J."/>
            <person name="Mondo S."/>
            <person name="Nolan M."/>
            <person name="Ohm R."/>
            <person name="Pangilinan J."/>
            <person name="Park H.-J."/>
            <person name="Ramirez L."/>
            <person name="Alfaro M."/>
            <person name="Sun H."/>
            <person name="Tritt A."/>
            <person name="Yoshinaga Y."/>
            <person name="Zwiers L.-H."/>
            <person name="Turgeon B."/>
            <person name="Goodwin S."/>
            <person name="Spatafora J."/>
            <person name="Crous P."/>
            <person name="Grigoriev I."/>
        </authorList>
    </citation>
    <scope>NUCLEOTIDE SEQUENCE</scope>
    <source>
        <strain evidence="5">CBS 133067</strain>
    </source>
</reference>
<dbReference type="Pfam" id="PF00169">
    <property type="entry name" value="PH"/>
    <property type="match status" value="1"/>
</dbReference>
<dbReference type="InterPro" id="IPR052007">
    <property type="entry name" value="Bud4"/>
</dbReference>
<dbReference type="EMBL" id="ML978124">
    <property type="protein sequence ID" value="KAF2100455.1"/>
    <property type="molecule type" value="Genomic_DNA"/>
</dbReference>
<feature type="compositionally biased region" description="Basic and acidic residues" evidence="3">
    <location>
        <begin position="882"/>
        <end position="897"/>
    </location>
</feature>
<feature type="region of interest" description="Disordered" evidence="3">
    <location>
        <begin position="435"/>
        <end position="826"/>
    </location>
</feature>
<feature type="compositionally biased region" description="Low complexity" evidence="3">
    <location>
        <begin position="192"/>
        <end position="215"/>
    </location>
</feature>
<organism evidence="5 6">
    <name type="scientific">Rhizodiscina lignyota</name>
    <dbReference type="NCBI Taxonomy" id="1504668"/>
    <lineage>
        <taxon>Eukaryota</taxon>
        <taxon>Fungi</taxon>
        <taxon>Dikarya</taxon>
        <taxon>Ascomycota</taxon>
        <taxon>Pezizomycotina</taxon>
        <taxon>Dothideomycetes</taxon>
        <taxon>Pleosporomycetidae</taxon>
        <taxon>Aulographales</taxon>
        <taxon>Rhizodiscinaceae</taxon>
        <taxon>Rhizodiscina</taxon>
    </lineage>
</organism>
<feature type="compositionally biased region" description="Basic and acidic residues" evidence="3">
    <location>
        <begin position="1097"/>
        <end position="1122"/>
    </location>
</feature>
<comment type="caution">
    <text evidence="5">The sequence shown here is derived from an EMBL/GenBank/DDBJ whole genome shotgun (WGS) entry which is preliminary data.</text>
</comment>
<feature type="compositionally biased region" description="Polar residues" evidence="3">
    <location>
        <begin position="223"/>
        <end position="239"/>
    </location>
</feature>
<feature type="region of interest" description="Disordered" evidence="3">
    <location>
        <begin position="1053"/>
        <end position="1133"/>
    </location>
</feature>
<dbReference type="InterPro" id="IPR011993">
    <property type="entry name" value="PH-like_dom_sf"/>
</dbReference>
<evidence type="ECO:0000313" key="5">
    <source>
        <dbReference type="EMBL" id="KAF2100455.1"/>
    </source>
</evidence>
<feature type="compositionally biased region" description="Low complexity" evidence="3">
    <location>
        <begin position="12"/>
        <end position="27"/>
    </location>
</feature>
<feature type="domain" description="PH" evidence="4">
    <location>
        <begin position="1253"/>
        <end position="1377"/>
    </location>
</feature>
<dbReference type="FunFam" id="2.30.29.30:FF:000311">
    <property type="entry name" value="GTP binding protein (Bud4)"/>
    <property type="match status" value="1"/>
</dbReference>
<dbReference type="Gene3D" id="2.30.29.30">
    <property type="entry name" value="Pleckstrin-homology domain (PH domain)/Phosphotyrosine-binding domain (PTB)"/>
    <property type="match status" value="1"/>
</dbReference>
<evidence type="ECO:0000259" key="4">
    <source>
        <dbReference type="PROSITE" id="PS50003"/>
    </source>
</evidence>
<evidence type="ECO:0000256" key="1">
    <source>
        <dbReference type="ARBA" id="ARBA00022618"/>
    </source>
</evidence>
<feature type="compositionally biased region" description="Polar residues" evidence="3">
    <location>
        <begin position="533"/>
        <end position="548"/>
    </location>
</feature>
<dbReference type="CDD" id="cd13278">
    <property type="entry name" value="PH_Bud4"/>
    <property type="match status" value="1"/>
</dbReference>
<name>A0A9P4IJM7_9PEZI</name>
<feature type="region of interest" description="Disordered" evidence="3">
    <location>
        <begin position="882"/>
        <end position="978"/>
    </location>
</feature>